<keyword evidence="3" id="KW-1185">Reference proteome</keyword>
<dbReference type="AlphaFoldDB" id="A0A6J1T4Y1"/>
<dbReference type="GeneID" id="113213721"/>
<evidence type="ECO:0000313" key="5">
    <source>
        <dbReference type="RefSeq" id="XP_026288645.1"/>
    </source>
</evidence>
<evidence type="ECO:0000259" key="2">
    <source>
        <dbReference type="PROSITE" id="PS50181"/>
    </source>
</evidence>
<feature type="compositionally biased region" description="Polar residues" evidence="1">
    <location>
        <begin position="1"/>
        <end position="11"/>
    </location>
</feature>
<accession>A0A6J1T4Y1</accession>
<evidence type="ECO:0000313" key="6">
    <source>
        <dbReference type="RefSeq" id="XP_052121174.1"/>
    </source>
</evidence>
<evidence type="ECO:0000313" key="4">
    <source>
        <dbReference type="RefSeq" id="XP_026288644.1"/>
    </source>
</evidence>
<dbReference type="RefSeq" id="XP_052121174.1">
    <property type="nucleotide sequence ID" value="XM_052265214.1"/>
</dbReference>
<feature type="region of interest" description="Disordered" evidence="1">
    <location>
        <begin position="1"/>
        <end position="42"/>
    </location>
</feature>
<evidence type="ECO:0000313" key="3">
    <source>
        <dbReference type="Proteomes" id="UP000504606"/>
    </source>
</evidence>
<dbReference type="Proteomes" id="UP000504606">
    <property type="component" value="Unplaced"/>
</dbReference>
<proteinExistence type="predicted"/>
<organism evidence="3 4">
    <name type="scientific">Frankliniella occidentalis</name>
    <name type="common">Western flower thrips</name>
    <name type="synonym">Euthrips occidentalis</name>
    <dbReference type="NCBI Taxonomy" id="133901"/>
    <lineage>
        <taxon>Eukaryota</taxon>
        <taxon>Metazoa</taxon>
        <taxon>Ecdysozoa</taxon>
        <taxon>Arthropoda</taxon>
        <taxon>Hexapoda</taxon>
        <taxon>Insecta</taxon>
        <taxon>Pterygota</taxon>
        <taxon>Neoptera</taxon>
        <taxon>Paraneoptera</taxon>
        <taxon>Thysanoptera</taxon>
        <taxon>Terebrantia</taxon>
        <taxon>Thripoidea</taxon>
        <taxon>Thripidae</taxon>
        <taxon>Frankliniella</taxon>
    </lineage>
</organism>
<dbReference type="RefSeq" id="XP_026288644.1">
    <property type="nucleotide sequence ID" value="XM_026432859.2"/>
</dbReference>
<evidence type="ECO:0000256" key="1">
    <source>
        <dbReference type="SAM" id="MobiDB-lite"/>
    </source>
</evidence>
<dbReference type="KEGG" id="foc:113213721"/>
<dbReference type="InterPro" id="IPR036047">
    <property type="entry name" value="F-box-like_dom_sf"/>
</dbReference>
<dbReference type="Pfam" id="PF00646">
    <property type="entry name" value="F-box"/>
    <property type="match status" value="1"/>
</dbReference>
<gene>
    <name evidence="4 5 6" type="primary">LOC113213721</name>
</gene>
<feature type="compositionally biased region" description="Low complexity" evidence="1">
    <location>
        <begin position="25"/>
        <end position="35"/>
    </location>
</feature>
<feature type="domain" description="F-box" evidence="2">
    <location>
        <begin position="42"/>
        <end position="88"/>
    </location>
</feature>
<name>A0A6J1T4Y1_FRAOC</name>
<dbReference type="RefSeq" id="XP_026288645.1">
    <property type="nucleotide sequence ID" value="XM_026432860.2"/>
</dbReference>
<dbReference type="InterPro" id="IPR001810">
    <property type="entry name" value="F-box_dom"/>
</dbReference>
<dbReference type="SUPFAM" id="SSF81383">
    <property type="entry name" value="F-box domain"/>
    <property type="match status" value="1"/>
</dbReference>
<dbReference type="PROSITE" id="PS50181">
    <property type="entry name" value="FBOX"/>
    <property type="match status" value="1"/>
</dbReference>
<reference evidence="4 5" key="1">
    <citation type="submission" date="2025-04" db="UniProtKB">
        <authorList>
            <consortium name="RefSeq"/>
        </authorList>
    </citation>
    <scope>IDENTIFICATION</scope>
    <source>
        <tissue evidence="4 5">Whole organism</tissue>
    </source>
</reference>
<protein>
    <submittedName>
        <fullName evidence="4 5">Uncharacterized protein LOC113213721</fullName>
    </submittedName>
</protein>
<sequence>MLQLPTRSQSPRPCAGTKDCKDSGTASEETATTATAHHEKPPLLLPDLPDLALLRVLSYVRPEGLFAVGRTCRRLGELTRSAQPWHGKPELELKSCDQVRDLLRVAPPVEEWNVCRASAETWMGRAAVFLYQHVAIRDPDATRPTGVLRVVVRGPGLPKEVASLLRDVAPTVRRLRLAFSRKLDDTFGTLKDAKWSSLEHLDVTANHVVKGTMWPQDMVLPMLHTVSLDPCRGKPKAGGGRQVFSPAYLEALRSLLRAHSGQLRCVNVREEALLPLVDACPSDLHRLRVDLYGGRGQAEVAVLRRLCGLKELRIALGKQGIIILGAGFQDKDDVKVHTLLTSWTGALERLELHWVNPLTIRALGESVIGSSLRCLVLGQPSYDRKFVTQLPAALAALPRLLAFVLLLCPSYQMSDGESQEARLSMERLLRGLVRRAAQALHVVYMYDKREGFTLYFGHSEAESVGCQQCAEAAAAARHGLLQYVRRVNWPVIRTPEEQPNWGLKRVQVQP</sequence>